<dbReference type="EMBL" id="ABVL01000006">
    <property type="protein sequence ID" value="EDY19987.1"/>
    <property type="molecule type" value="Genomic_DNA"/>
</dbReference>
<evidence type="ECO:0000259" key="2">
    <source>
        <dbReference type="Pfam" id="PF00578"/>
    </source>
</evidence>
<feature type="domain" description="Alkyl hydroperoxide reductase subunit C/ Thiol specific antioxidant" evidence="2">
    <location>
        <begin position="220"/>
        <end position="328"/>
    </location>
</feature>
<feature type="signal peptide" evidence="1">
    <location>
        <begin position="1"/>
        <end position="22"/>
    </location>
</feature>
<dbReference type="Pfam" id="PF00578">
    <property type="entry name" value="AhpC-TSA"/>
    <property type="match status" value="1"/>
</dbReference>
<comment type="caution">
    <text evidence="3">The sequence shown here is derived from an EMBL/GenBank/DDBJ whole genome shotgun (WGS) entry which is preliminary data.</text>
</comment>
<evidence type="ECO:0000256" key="1">
    <source>
        <dbReference type="SAM" id="SignalP"/>
    </source>
</evidence>
<dbReference type="InterPro" id="IPR050553">
    <property type="entry name" value="Thioredoxin_ResA/DsbE_sf"/>
</dbReference>
<dbReference type="AlphaFoldDB" id="B4D0X5"/>
<dbReference type="GO" id="GO:0016491">
    <property type="term" value="F:oxidoreductase activity"/>
    <property type="evidence" value="ECO:0007669"/>
    <property type="project" value="InterPro"/>
</dbReference>
<protein>
    <submittedName>
        <fullName evidence="3">Alkyl hydroperoxide reductase/ Thiol specific antioxidant/ Mal allergen</fullName>
    </submittedName>
</protein>
<evidence type="ECO:0000313" key="4">
    <source>
        <dbReference type="Proteomes" id="UP000005824"/>
    </source>
</evidence>
<feature type="chain" id="PRO_5002802298" evidence="1">
    <location>
        <begin position="23"/>
        <end position="346"/>
    </location>
</feature>
<keyword evidence="1" id="KW-0732">Signal</keyword>
<organism evidence="3 4">
    <name type="scientific">Chthoniobacter flavus Ellin428</name>
    <dbReference type="NCBI Taxonomy" id="497964"/>
    <lineage>
        <taxon>Bacteria</taxon>
        <taxon>Pseudomonadati</taxon>
        <taxon>Verrucomicrobiota</taxon>
        <taxon>Spartobacteria</taxon>
        <taxon>Chthoniobacterales</taxon>
        <taxon>Chthoniobacteraceae</taxon>
        <taxon>Chthoniobacter</taxon>
    </lineage>
</organism>
<dbReference type="GO" id="GO:0016209">
    <property type="term" value="F:antioxidant activity"/>
    <property type="evidence" value="ECO:0007669"/>
    <property type="project" value="InterPro"/>
</dbReference>
<proteinExistence type="predicted"/>
<dbReference type="InterPro" id="IPR000866">
    <property type="entry name" value="AhpC/TSA"/>
</dbReference>
<dbReference type="eggNOG" id="COG0526">
    <property type="taxonomic scope" value="Bacteria"/>
</dbReference>
<evidence type="ECO:0000313" key="3">
    <source>
        <dbReference type="EMBL" id="EDY19987.1"/>
    </source>
</evidence>
<gene>
    <name evidence="3" type="ORF">CfE428DRAFT_2576</name>
</gene>
<reference evidence="3 4" key="1">
    <citation type="journal article" date="2011" name="J. Bacteriol.">
        <title>Genome sequence of Chthoniobacter flavus Ellin428, an aerobic heterotrophic soil bacterium.</title>
        <authorList>
            <person name="Kant R."/>
            <person name="van Passel M.W."/>
            <person name="Palva A."/>
            <person name="Lucas S."/>
            <person name="Lapidus A."/>
            <person name="Glavina Del Rio T."/>
            <person name="Dalin E."/>
            <person name="Tice H."/>
            <person name="Bruce D."/>
            <person name="Goodwin L."/>
            <person name="Pitluck S."/>
            <person name="Larimer F.W."/>
            <person name="Land M.L."/>
            <person name="Hauser L."/>
            <person name="Sangwan P."/>
            <person name="de Vos W.M."/>
            <person name="Janssen P.H."/>
            <person name="Smidt H."/>
        </authorList>
    </citation>
    <scope>NUCLEOTIDE SEQUENCE [LARGE SCALE GENOMIC DNA]</scope>
    <source>
        <strain evidence="3 4">Ellin428</strain>
    </source>
</reference>
<dbReference type="SUPFAM" id="SSF52833">
    <property type="entry name" value="Thioredoxin-like"/>
    <property type="match status" value="1"/>
</dbReference>
<dbReference type="RefSeq" id="WP_006979901.1">
    <property type="nucleotide sequence ID" value="NZ_ABVL01000006.1"/>
</dbReference>
<dbReference type="STRING" id="497964.CfE428DRAFT_2576"/>
<dbReference type="InterPro" id="IPR036249">
    <property type="entry name" value="Thioredoxin-like_sf"/>
</dbReference>
<accession>B4D0X5</accession>
<dbReference type="Proteomes" id="UP000005824">
    <property type="component" value="Unassembled WGS sequence"/>
</dbReference>
<dbReference type="PANTHER" id="PTHR42852:SF13">
    <property type="entry name" value="PROTEIN DIPZ"/>
    <property type="match status" value="1"/>
</dbReference>
<sequence length="346" mass="38045" precursor="true">MKRFSHLLAGLVVASLSLGALAGTAEEDWQAVIALDAGPHEQPDSPKAVGSMVVAHLVRQERALRTFLTAHPQDAHAFEAEIRLSRALQIRGDFEASEKLRMESQRILDSLEKTVTPEQRPELEFAKIARTMRILKRSDTTQRDDLLKAARAFTEAYPTDHRDAALLAEVAGLYDTQPKLKESLLEDAQAMAKDPDLKARIADDLTRVHLFGQGVPLKFTSVQGQEIDVASFAGKPVFIIFFAQNSVPSIMALTKLQQEVATLPQGSIHVLGVSLDRNRETTVETLKSHGLSWPTAWDGKGWEGSMVRGFGINALPTVWLLDGHGKLRSLSALEGAASMARQLMRE</sequence>
<name>B4D0X5_9BACT</name>
<dbReference type="PANTHER" id="PTHR42852">
    <property type="entry name" value="THIOL:DISULFIDE INTERCHANGE PROTEIN DSBE"/>
    <property type="match status" value="1"/>
</dbReference>
<dbReference type="CDD" id="cd02966">
    <property type="entry name" value="TlpA_like_family"/>
    <property type="match status" value="1"/>
</dbReference>
<dbReference type="Gene3D" id="3.40.30.10">
    <property type="entry name" value="Glutaredoxin"/>
    <property type="match status" value="1"/>
</dbReference>
<keyword evidence="4" id="KW-1185">Reference proteome</keyword>
<dbReference type="InParanoid" id="B4D0X5"/>